<comment type="similarity">
    <text evidence="2 8">Belongs to the RecO family.</text>
</comment>
<dbReference type="Gene3D" id="2.40.50.140">
    <property type="entry name" value="Nucleic acid-binding proteins"/>
    <property type="match status" value="1"/>
</dbReference>
<proteinExistence type="inferred from homology"/>
<dbReference type="Gene3D" id="1.20.1440.120">
    <property type="entry name" value="Recombination protein O, C-terminal domain"/>
    <property type="match status" value="1"/>
</dbReference>
<dbReference type="Pfam" id="PF11967">
    <property type="entry name" value="RecO_N"/>
    <property type="match status" value="1"/>
</dbReference>
<evidence type="ECO:0000256" key="7">
    <source>
        <dbReference type="ARBA" id="ARBA00033409"/>
    </source>
</evidence>
<evidence type="ECO:0000256" key="5">
    <source>
        <dbReference type="ARBA" id="ARBA00023172"/>
    </source>
</evidence>
<keyword evidence="11" id="KW-1185">Reference proteome</keyword>
<evidence type="ECO:0000256" key="4">
    <source>
        <dbReference type="ARBA" id="ARBA00022763"/>
    </source>
</evidence>
<keyword evidence="5 8" id="KW-0233">DNA recombination</keyword>
<dbReference type="HAMAP" id="MF_00201">
    <property type="entry name" value="RecO"/>
    <property type="match status" value="1"/>
</dbReference>
<keyword evidence="4 8" id="KW-0227">DNA damage</keyword>
<dbReference type="InterPro" id="IPR042242">
    <property type="entry name" value="RecO_C"/>
</dbReference>
<evidence type="ECO:0000256" key="6">
    <source>
        <dbReference type="ARBA" id="ARBA00023204"/>
    </source>
</evidence>
<feature type="domain" description="DNA replication/recombination mediator RecO N-terminal" evidence="9">
    <location>
        <begin position="1"/>
        <end position="70"/>
    </location>
</feature>
<comment type="function">
    <text evidence="1 8">Involved in DNA repair and RecF pathway recombination.</text>
</comment>
<dbReference type="InterPro" id="IPR037278">
    <property type="entry name" value="ARFGAP/RecO"/>
</dbReference>
<dbReference type="PANTHER" id="PTHR33991">
    <property type="entry name" value="DNA REPAIR PROTEIN RECO"/>
    <property type="match status" value="1"/>
</dbReference>
<dbReference type="PANTHER" id="PTHR33991:SF1">
    <property type="entry name" value="DNA REPAIR PROTEIN RECO"/>
    <property type="match status" value="1"/>
</dbReference>
<sequence>MTAESFEAWVIHKRLSGDTSVHVTFFTREKGIVNCLCKGGRTPKKQALLQAFTPLWLAVEMRKEWYYARQFESNSLSLDIKSSALFAGLYINELLYYTLRPLDPHTELFDVYVETLQQLTITTDNLAIEVLLRRFEWHLLMACGQAISFTEAHSGNDIASDGYYQFIANEGFLPTNTGLSGKDILALAEGHLNDVHVLKIAKFIMRQAIDHLLGGKPLKSRALYIAKRSS</sequence>
<dbReference type="Pfam" id="PF02565">
    <property type="entry name" value="RecO_C"/>
    <property type="match status" value="1"/>
</dbReference>
<dbReference type="InterPro" id="IPR022572">
    <property type="entry name" value="DNA_rep/recomb_RecO_N"/>
</dbReference>
<protein>
    <recommendedName>
        <fullName evidence="3 8">DNA repair protein RecO</fullName>
    </recommendedName>
    <alternativeName>
        <fullName evidence="7 8">Recombination protein O</fullName>
    </alternativeName>
</protein>
<evidence type="ECO:0000313" key="10">
    <source>
        <dbReference type="EMBL" id="WED43860.1"/>
    </source>
</evidence>
<evidence type="ECO:0000256" key="8">
    <source>
        <dbReference type="HAMAP-Rule" id="MF_00201"/>
    </source>
</evidence>
<evidence type="ECO:0000256" key="3">
    <source>
        <dbReference type="ARBA" id="ARBA00021310"/>
    </source>
</evidence>
<dbReference type="SUPFAM" id="SSF50249">
    <property type="entry name" value="Nucleic acid-binding proteins"/>
    <property type="match status" value="1"/>
</dbReference>
<gene>
    <name evidence="8 10" type="primary">recO</name>
    <name evidence="10" type="ORF">PXX05_03505</name>
</gene>
<name>A0ABY8AT86_9GAMM</name>
<dbReference type="RefSeq" id="WP_275089673.1">
    <property type="nucleotide sequence ID" value="NZ_CP119078.1"/>
</dbReference>
<evidence type="ECO:0000256" key="2">
    <source>
        <dbReference type="ARBA" id="ARBA00007452"/>
    </source>
</evidence>
<dbReference type="SUPFAM" id="SSF57863">
    <property type="entry name" value="ArfGap/RecO-like zinc finger"/>
    <property type="match status" value="1"/>
</dbReference>
<evidence type="ECO:0000313" key="11">
    <source>
        <dbReference type="Proteomes" id="UP001222087"/>
    </source>
</evidence>
<dbReference type="EMBL" id="CP119078">
    <property type="protein sequence ID" value="WED43860.1"/>
    <property type="molecule type" value="Genomic_DNA"/>
</dbReference>
<dbReference type="Proteomes" id="UP001222087">
    <property type="component" value="Chromosome"/>
</dbReference>
<evidence type="ECO:0000259" key="9">
    <source>
        <dbReference type="Pfam" id="PF11967"/>
    </source>
</evidence>
<evidence type="ECO:0000256" key="1">
    <source>
        <dbReference type="ARBA" id="ARBA00003065"/>
    </source>
</evidence>
<dbReference type="InterPro" id="IPR012340">
    <property type="entry name" value="NA-bd_OB-fold"/>
</dbReference>
<organism evidence="10 11">
    <name type="scientific">Legionella cardiaca</name>
    <dbReference type="NCBI Taxonomy" id="1071983"/>
    <lineage>
        <taxon>Bacteria</taxon>
        <taxon>Pseudomonadati</taxon>
        <taxon>Pseudomonadota</taxon>
        <taxon>Gammaproteobacteria</taxon>
        <taxon>Legionellales</taxon>
        <taxon>Legionellaceae</taxon>
        <taxon>Legionella</taxon>
    </lineage>
</organism>
<accession>A0ABY8AT86</accession>
<keyword evidence="6 8" id="KW-0234">DNA repair</keyword>
<reference evidence="10 11" key="1">
    <citation type="submission" date="2023-02" db="EMBL/GenBank/DDBJ databases">
        <title>Genome Sequence of L. cardiaca H63T.</title>
        <authorList>
            <person name="Lopez A.E."/>
            <person name="Cianciotto N.P."/>
        </authorList>
    </citation>
    <scope>NUCLEOTIDE SEQUENCE [LARGE SCALE GENOMIC DNA]</scope>
    <source>
        <strain evidence="10 11">H63</strain>
    </source>
</reference>
<dbReference type="InterPro" id="IPR003717">
    <property type="entry name" value="RecO"/>
</dbReference>
<dbReference type="NCBIfam" id="TIGR00613">
    <property type="entry name" value="reco"/>
    <property type="match status" value="1"/>
</dbReference>